<gene>
    <name evidence="10" type="ORF">CEUTPL_LOCUS7278</name>
</gene>
<dbReference type="OrthoDB" id="2668416at2759"/>
<feature type="chain" id="PRO_5040368362" description="DDE Tnp4 domain-containing protein" evidence="8">
    <location>
        <begin position="23"/>
        <end position="426"/>
    </location>
</feature>
<name>A0A9N9MKN8_9CUCU</name>
<keyword evidence="6" id="KW-0378">Hydrolase</keyword>
<evidence type="ECO:0000313" key="10">
    <source>
        <dbReference type="EMBL" id="CAG9766703.1"/>
    </source>
</evidence>
<evidence type="ECO:0000256" key="7">
    <source>
        <dbReference type="ARBA" id="ARBA00023242"/>
    </source>
</evidence>
<dbReference type="InterPro" id="IPR045249">
    <property type="entry name" value="HARBI1-like"/>
</dbReference>
<dbReference type="GO" id="GO:0004518">
    <property type="term" value="F:nuclease activity"/>
    <property type="evidence" value="ECO:0007669"/>
    <property type="project" value="UniProtKB-KW"/>
</dbReference>
<dbReference type="EMBL" id="OU892279">
    <property type="protein sequence ID" value="CAG9766703.1"/>
    <property type="molecule type" value="Genomic_DNA"/>
</dbReference>
<keyword evidence="8" id="KW-0732">Signal</keyword>
<evidence type="ECO:0000256" key="4">
    <source>
        <dbReference type="ARBA" id="ARBA00022722"/>
    </source>
</evidence>
<feature type="domain" description="DDE Tnp4" evidence="9">
    <location>
        <begin position="204"/>
        <end position="364"/>
    </location>
</feature>
<dbReference type="Proteomes" id="UP001152799">
    <property type="component" value="Chromosome 3"/>
</dbReference>
<dbReference type="GO" id="GO:0005634">
    <property type="term" value="C:nucleus"/>
    <property type="evidence" value="ECO:0007669"/>
    <property type="project" value="UniProtKB-SubCell"/>
</dbReference>
<feature type="signal peptide" evidence="8">
    <location>
        <begin position="1"/>
        <end position="22"/>
    </location>
</feature>
<dbReference type="PANTHER" id="PTHR22930:SF85">
    <property type="entry name" value="GH03217P-RELATED"/>
    <property type="match status" value="1"/>
</dbReference>
<keyword evidence="4" id="KW-0540">Nuclease</keyword>
<evidence type="ECO:0000256" key="8">
    <source>
        <dbReference type="SAM" id="SignalP"/>
    </source>
</evidence>
<organism evidence="10 11">
    <name type="scientific">Ceutorhynchus assimilis</name>
    <name type="common">cabbage seed weevil</name>
    <dbReference type="NCBI Taxonomy" id="467358"/>
    <lineage>
        <taxon>Eukaryota</taxon>
        <taxon>Metazoa</taxon>
        <taxon>Ecdysozoa</taxon>
        <taxon>Arthropoda</taxon>
        <taxon>Hexapoda</taxon>
        <taxon>Insecta</taxon>
        <taxon>Pterygota</taxon>
        <taxon>Neoptera</taxon>
        <taxon>Endopterygota</taxon>
        <taxon>Coleoptera</taxon>
        <taxon>Polyphaga</taxon>
        <taxon>Cucujiformia</taxon>
        <taxon>Curculionidae</taxon>
        <taxon>Ceutorhynchinae</taxon>
        <taxon>Ceutorhynchus</taxon>
    </lineage>
</organism>
<keyword evidence="11" id="KW-1185">Reference proteome</keyword>
<evidence type="ECO:0000313" key="11">
    <source>
        <dbReference type="Proteomes" id="UP001152799"/>
    </source>
</evidence>
<keyword evidence="7" id="KW-0539">Nucleus</keyword>
<dbReference type="PANTHER" id="PTHR22930">
    <property type="match status" value="1"/>
</dbReference>
<comment type="subcellular location">
    <subcellularLocation>
        <location evidence="2">Nucleus</location>
    </subcellularLocation>
</comment>
<dbReference type="GO" id="GO:0016787">
    <property type="term" value="F:hydrolase activity"/>
    <property type="evidence" value="ECO:0007669"/>
    <property type="project" value="UniProtKB-KW"/>
</dbReference>
<accession>A0A9N9MKN8</accession>
<evidence type="ECO:0000256" key="3">
    <source>
        <dbReference type="ARBA" id="ARBA00006958"/>
    </source>
</evidence>
<evidence type="ECO:0000256" key="1">
    <source>
        <dbReference type="ARBA" id="ARBA00001968"/>
    </source>
</evidence>
<keyword evidence="5" id="KW-0479">Metal-binding</keyword>
<dbReference type="InterPro" id="IPR027806">
    <property type="entry name" value="HARBI1_dom"/>
</dbReference>
<reference evidence="10" key="1">
    <citation type="submission" date="2022-01" db="EMBL/GenBank/DDBJ databases">
        <authorList>
            <person name="King R."/>
        </authorList>
    </citation>
    <scope>NUCLEOTIDE SEQUENCE</scope>
</reference>
<protein>
    <recommendedName>
        <fullName evidence="9">DDE Tnp4 domain-containing protein</fullName>
    </recommendedName>
</protein>
<dbReference type="AlphaFoldDB" id="A0A9N9MKN8"/>
<sequence length="426" mass="49552">MKSTTKNKLVAACFLFILLLQRQHENNRLAAISAITRRRQRNFTRNLAFISNMKNRKPRRKNKIRSFHWWEEVVLRNKLSEEEWLENFRVSQNTFMYLCDQLREVLAPQPNILSQYWKYAKLMTVEKKVAVSLYFLASCAEYRVIGNQFGIQKSTVCKVVYQFVNAVNKILTPKHIRFPNSAEAKQSASLFQHKSKIPNIIGAIDGTHIPILPPSEGYRDFINRKGWASWILQGIVDAKYKFIDISIKQPGRSHDFAALLASNIYKNIDKLLPKETVSVNGEDLPYVIIGDPAYPLLPWLLKSYSGPNLTPIEESFNVHMNSARVAIEIAFGRLKARWRCLMKRNDMHFSFVPEVIATCCTLHNIVETFEDKFMENWTTAVEELELTFEQPGIRQCPTYHEFEGYISRICISEYLAQNFPLRRTML</sequence>
<dbReference type="GO" id="GO:0046872">
    <property type="term" value="F:metal ion binding"/>
    <property type="evidence" value="ECO:0007669"/>
    <property type="project" value="UniProtKB-KW"/>
</dbReference>
<evidence type="ECO:0000256" key="2">
    <source>
        <dbReference type="ARBA" id="ARBA00004123"/>
    </source>
</evidence>
<comment type="cofactor">
    <cofactor evidence="1">
        <name>a divalent metal cation</name>
        <dbReference type="ChEBI" id="CHEBI:60240"/>
    </cofactor>
</comment>
<evidence type="ECO:0000256" key="5">
    <source>
        <dbReference type="ARBA" id="ARBA00022723"/>
    </source>
</evidence>
<comment type="similarity">
    <text evidence="3">Belongs to the HARBI1 family.</text>
</comment>
<evidence type="ECO:0000256" key="6">
    <source>
        <dbReference type="ARBA" id="ARBA00022801"/>
    </source>
</evidence>
<evidence type="ECO:0000259" key="9">
    <source>
        <dbReference type="Pfam" id="PF13359"/>
    </source>
</evidence>
<proteinExistence type="inferred from homology"/>
<dbReference type="Pfam" id="PF13359">
    <property type="entry name" value="DDE_Tnp_4"/>
    <property type="match status" value="1"/>
</dbReference>